<dbReference type="EMBL" id="PHNJ01000004">
    <property type="protein sequence ID" value="TYL38986.1"/>
    <property type="molecule type" value="Genomic_DNA"/>
</dbReference>
<protein>
    <recommendedName>
        <fullName evidence="1">Halobacterial output domain-containing protein</fullName>
    </recommendedName>
</protein>
<reference evidence="2" key="1">
    <citation type="submission" date="2017-11" db="EMBL/GenBank/DDBJ databases">
        <authorList>
            <person name="Kajale S.C."/>
            <person name="Sharma A."/>
        </authorList>
    </citation>
    <scope>NUCLEOTIDE SEQUENCE</scope>
    <source>
        <strain evidence="2">LS1_42</strain>
    </source>
</reference>
<evidence type="ECO:0000313" key="3">
    <source>
        <dbReference type="Proteomes" id="UP000766904"/>
    </source>
</evidence>
<keyword evidence="3" id="KW-1185">Reference proteome</keyword>
<name>A0A8J8Q3Y1_9EURY</name>
<sequence length="89" mass="9493">MPVSQRVVRAVAIEIDADPLEMEPLYDVIDSEALNALFEPTKRDATRSTGTVAFRYAGCAVTVHADGGVEVTAERASRPASQTDSNAVN</sequence>
<proteinExistence type="predicted"/>
<dbReference type="AlphaFoldDB" id="A0A8J8Q3Y1"/>
<accession>A0A8J8Q3Y1</accession>
<dbReference type="Pfam" id="PF18545">
    <property type="entry name" value="HalOD1"/>
    <property type="match status" value="1"/>
</dbReference>
<evidence type="ECO:0000313" key="2">
    <source>
        <dbReference type="EMBL" id="TYL38986.1"/>
    </source>
</evidence>
<evidence type="ECO:0000259" key="1">
    <source>
        <dbReference type="Pfam" id="PF18545"/>
    </source>
</evidence>
<feature type="domain" description="Halobacterial output" evidence="1">
    <location>
        <begin position="2"/>
        <end position="72"/>
    </location>
</feature>
<organism evidence="2 3">
    <name type="scientific">Natronococcus pandeyae</name>
    <dbReference type="NCBI Taxonomy" id="2055836"/>
    <lineage>
        <taxon>Archaea</taxon>
        <taxon>Methanobacteriati</taxon>
        <taxon>Methanobacteriota</taxon>
        <taxon>Stenosarchaea group</taxon>
        <taxon>Halobacteria</taxon>
        <taxon>Halobacteriales</taxon>
        <taxon>Natrialbaceae</taxon>
        <taxon>Natronococcus</taxon>
    </lineage>
</organism>
<gene>
    <name evidence="2" type="ORF">CV102_10485</name>
</gene>
<dbReference type="InterPro" id="IPR040624">
    <property type="entry name" value="HalOD1"/>
</dbReference>
<dbReference type="Proteomes" id="UP000766904">
    <property type="component" value="Unassembled WGS sequence"/>
</dbReference>
<comment type="caution">
    <text evidence="2">The sequence shown here is derived from an EMBL/GenBank/DDBJ whole genome shotgun (WGS) entry which is preliminary data.</text>
</comment>